<dbReference type="SUPFAM" id="SSF53098">
    <property type="entry name" value="Ribonuclease H-like"/>
    <property type="match status" value="1"/>
</dbReference>
<comment type="catalytic activity">
    <reaction evidence="6 7">
        <text>DNA(n) + a 2'-deoxyribonucleoside 5'-triphosphate = DNA(n+1) + diphosphate</text>
        <dbReference type="Rhea" id="RHEA:22508"/>
        <dbReference type="Rhea" id="RHEA-COMP:17339"/>
        <dbReference type="Rhea" id="RHEA-COMP:17340"/>
        <dbReference type="ChEBI" id="CHEBI:33019"/>
        <dbReference type="ChEBI" id="CHEBI:61560"/>
        <dbReference type="ChEBI" id="CHEBI:173112"/>
        <dbReference type="EC" id="2.7.7.7"/>
    </reaction>
</comment>
<dbReference type="Gene3D" id="1.10.132.60">
    <property type="entry name" value="DNA polymerase family B, C-terminal domain"/>
    <property type="match status" value="1"/>
</dbReference>
<dbReference type="Gene3D" id="3.30.342.10">
    <property type="entry name" value="DNA Polymerase, chain B, domain 1"/>
    <property type="match status" value="1"/>
</dbReference>
<dbReference type="InterPro" id="IPR006134">
    <property type="entry name" value="DNA-dir_DNA_pol_B_multi_dom"/>
</dbReference>
<evidence type="ECO:0000259" key="8">
    <source>
        <dbReference type="Pfam" id="PF00136"/>
    </source>
</evidence>
<dbReference type="Gene3D" id="3.90.1600.10">
    <property type="entry name" value="Palm domain of DNA polymerase"/>
    <property type="match status" value="2"/>
</dbReference>
<dbReference type="EMBL" id="CP012670">
    <property type="protein sequence ID" value="AUX24499.1"/>
    <property type="molecule type" value="Genomic_DNA"/>
</dbReference>
<feature type="domain" description="DNA-directed DNA polymerase family B multifunctional" evidence="8">
    <location>
        <begin position="371"/>
        <end position="726"/>
    </location>
</feature>
<sequence length="778" mass="84610">MADRGFILTPTYRIVAGCPEIHLYSVMEDGEPALVVEDRFRPYFFVRARDEDAARRLAGGRVSPAPLATLDGEPVLRVDAALPRDVASLRARLGDAGVECLEADVRFAYRFLIDRGIRGAFEVTGPFERRRGTGRVYRNPTLAPAAFVPRLRVLSLDIETSLDGERLYSIGLAGAGGDLCLLVRDGPALDGLPAHVAQLPDERAVLERFLAHVAEVDPDVLTGWNIPDFDLPALQRYCRRAGLACALGRGDDELAILRDPGFSREARAVLPGRVVLDGLALLRSAFMRLDDYRLETAAQAILGRGKLFGPDDRGAQIEASYRDDPARLAEYNLEDARLVRDLLEETGLIELSVRRSLLTGMQLDRVGAQIAAVDSLYLPALRARGKVAPSVSGGAPDEDVEIAGGLVLEPLPGLYRNIVVYDYKSLYPSLIRTFNIDPVTFADGEGAPPEALIVTPGGAAFRRGEPGILPELVARLWDERAEARRAGDERGALATKILMNSLFGVLGSPASRLFSPAIANAITSAGQHVIQLAARAVRGAGHRVLYGDTDSLFVDLDEPDAARARARAEELRDAVSAAVSAEIARRFGCESRLELELEKVYARFFLPELRGAAQGSKKRYAGLVAGDGGDRLEIVGLEAVRRDASAVARRFQRELLELVFHDRPVEGFVRGFVEELRAGRFDAELVYKKALRKPLGAYTKTTPPHVKAARKMGGDVGRIVAYVITRAGPEPAGATTAPPDYDHYVSQQLKPIADSVLRWLGGADFDAMTGARRQLSLF</sequence>
<evidence type="ECO:0000259" key="9">
    <source>
        <dbReference type="Pfam" id="PF03104"/>
    </source>
</evidence>
<dbReference type="InterPro" id="IPR043502">
    <property type="entry name" value="DNA/RNA_pol_sf"/>
</dbReference>
<dbReference type="PROSITE" id="PS00116">
    <property type="entry name" value="DNA_POLYMERASE_B"/>
    <property type="match status" value="1"/>
</dbReference>
<evidence type="ECO:0000256" key="2">
    <source>
        <dbReference type="ARBA" id="ARBA00022679"/>
    </source>
</evidence>
<evidence type="ECO:0000256" key="7">
    <source>
        <dbReference type="RuleBase" id="RU000442"/>
    </source>
</evidence>
<feature type="domain" description="DNA-directed DNA polymerase family B exonuclease" evidence="9">
    <location>
        <begin position="195"/>
        <end position="296"/>
    </location>
</feature>
<name>A0A4P2Q551_SORCE</name>
<evidence type="ECO:0000256" key="4">
    <source>
        <dbReference type="ARBA" id="ARBA00022932"/>
    </source>
</evidence>
<dbReference type="GO" id="GO:0045004">
    <property type="term" value="P:DNA replication proofreading"/>
    <property type="evidence" value="ECO:0007669"/>
    <property type="project" value="TreeGrafter"/>
</dbReference>
<keyword evidence="3 7" id="KW-0548">Nucleotidyltransferase</keyword>
<dbReference type="NCBIfam" id="NF004421">
    <property type="entry name" value="PRK05762.1-2"/>
    <property type="match status" value="1"/>
</dbReference>
<evidence type="ECO:0000313" key="10">
    <source>
        <dbReference type="EMBL" id="AUX24499.1"/>
    </source>
</evidence>
<evidence type="ECO:0000256" key="5">
    <source>
        <dbReference type="ARBA" id="ARBA00023125"/>
    </source>
</evidence>
<dbReference type="InterPro" id="IPR006133">
    <property type="entry name" value="DNA-dir_DNA_pol_B_exonuc"/>
</dbReference>
<dbReference type="OrthoDB" id="52005at2"/>
<organism evidence="10 11">
    <name type="scientific">Sorangium cellulosum</name>
    <name type="common">Polyangium cellulosum</name>
    <dbReference type="NCBI Taxonomy" id="56"/>
    <lineage>
        <taxon>Bacteria</taxon>
        <taxon>Pseudomonadati</taxon>
        <taxon>Myxococcota</taxon>
        <taxon>Polyangia</taxon>
        <taxon>Polyangiales</taxon>
        <taxon>Polyangiaceae</taxon>
        <taxon>Sorangium</taxon>
    </lineage>
</organism>
<protein>
    <recommendedName>
        <fullName evidence="7">DNA polymerase</fullName>
        <ecNumber evidence="7">2.7.7.7</ecNumber>
    </recommendedName>
</protein>
<dbReference type="AlphaFoldDB" id="A0A4P2Q551"/>
<dbReference type="RefSeq" id="WP_129350642.1">
    <property type="nucleotide sequence ID" value="NZ_CP012670.1"/>
</dbReference>
<dbReference type="SUPFAM" id="SSF56672">
    <property type="entry name" value="DNA/RNA polymerases"/>
    <property type="match status" value="1"/>
</dbReference>
<dbReference type="GO" id="GO:0003887">
    <property type="term" value="F:DNA-directed DNA polymerase activity"/>
    <property type="evidence" value="ECO:0007669"/>
    <property type="project" value="UniProtKB-KW"/>
</dbReference>
<dbReference type="Proteomes" id="UP000295781">
    <property type="component" value="Chromosome"/>
</dbReference>
<dbReference type="Pfam" id="PF00136">
    <property type="entry name" value="DNA_pol_B"/>
    <property type="match status" value="1"/>
</dbReference>
<dbReference type="GO" id="GO:0009432">
    <property type="term" value="P:SOS response"/>
    <property type="evidence" value="ECO:0007669"/>
    <property type="project" value="TreeGrafter"/>
</dbReference>
<reference evidence="10 11" key="1">
    <citation type="submission" date="2015-09" db="EMBL/GenBank/DDBJ databases">
        <title>Sorangium comparison.</title>
        <authorList>
            <person name="Zaburannyi N."/>
            <person name="Bunk B."/>
            <person name="Overmann J."/>
            <person name="Mueller R."/>
        </authorList>
    </citation>
    <scope>NUCLEOTIDE SEQUENCE [LARGE SCALE GENOMIC DNA]</scope>
    <source>
        <strain evidence="10 11">So ceGT47</strain>
    </source>
</reference>
<accession>A0A4P2Q551</accession>
<dbReference type="InterPro" id="IPR017964">
    <property type="entry name" value="DNA-dir_DNA_pol_B_CS"/>
</dbReference>
<keyword evidence="5 7" id="KW-0238">DNA-binding</keyword>
<dbReference type="InterPro" id="IPR006172">
    <property type="entry name" value="DNA-dir_DNA_pol_B"/>
</dbReference>
<dbReference type="Gene3D" id="3.30.420.10">
    <property type="entry name" value="Ribonuclease H-like superfamily/Ribonuclease H"/>
    <property type="match status" value="1"/>
</dbReference>
<dbReference type="InterPro" id="IPR023211">
    <property type="entry name" value="DNA_pol_palm_dom_sf"/>
</dbReference>
<evidence type="ECO:0000256" key="6">
    <source>
        <dbReference type="ARBA" id="ARBA00049244"/>
    </source>
</evidence>
<dbReference type="GO" id="GO:0008296">
    <property type="term" value="F:3'-5'-DNA exonuclease activity"/>
    <property type="evidence" value="ECO:0007669"/>
    <property type="project" value="TreeGrafter"/>
</dbReference>
<dbReference type="InterPro" id="IPR012337">
    <property type="entry name" value="RNaseH-like_sf"/>
</dbReference>
<evidence type="ECO:0000256" key="1">
    <source>
        <dbReference type="ARBA" id="ARBA00005755"/>
    </source>
</evidence>
<dbReference type="Pfam" id="PF03104">
    <property type="entry name" value="DNA_pol_B_exo1"/>
    <property type="match status" value="1"/>
</dbReference>
<keyword evidence="2 7" id="KW-0808">Transferase</keyword>
<dbReference type="GO" id="GO:0000166">
    <property type="term" value="F:nucleotide binding"/>
    <property type="evidence" value="ECO:0007669"/>
    <property type="project" value="InterPro"/>
</dbReference>
<dbReference type="InterPro" id="IPR042087">
    <property type="entry name" value="DNA_pol_B_thumb"/>
</dbReference>
<gene>
    <name evidence="10" type="primary">polB</name>
    <name evidence="10" type="ORF">SOCEGT47_050370</name>
</gene>
<dbReference type="PANTHER" id="PTHR10322">
    <property type="entry name" value="DNA POLYMERASE CATALYTIC SUBUNIT"/>
    <property type="match status" value="1"/>
</dbReference>
<dbReference type="PANTHER" id="PTHR10322:SF23">
    <property type="entry name" value="DNA POLYMERASE DELTA CATALYTIC SUBUNIT"/>
    <property type="match status" value="1"/>
</dbReference>
<dbReference type="GO" id="GO:0003677">
    <property type="term" value="F:DNA binding"/>
    <property type="evidence" value="ECO:0007669"/>
    <property type="project" value="UniProtKB-KW"/>
</dbReference>
<evidence type="ECO:0000313" key="11">
    <source>
        <dbReference type="Proteomes" id="UP000295781"/>
    </source>
</evidence>
<comment type="similarity">
    <text evidence="1 7">Belongs to the DNA polymerase type-B family.</text>
</comment>
<dbReference type="InterPro" id="IPR036397">
    <property type="entry name" value="RNaseH_sf"/>
</dbReference>
<proteinExistence type="inferred from homology"/>
<evidence type="ECO:0000256" key="3">
    <source>
        <dbReference type="ARBA" id="ARBA00022695"/>
    </source>
</evidence>
<dbReference type="InterPro" id="IPR050240">
    <property type="entry name" value="DNA_pol_type-B"/>
</dbReference>
<dbReference type="SMART" id="SM00486">
    <property type="entry name" value="POLBc"/>
    <property type="match status" value="1"/>
</dbReference>
<dbReference type="EC" id="2.7.7.7" evidence="7"/>
<keyword evidence="7" id="KW-0235">DNA replication</keyword>
<keyword evidence="4 7" id="KW-0239">DNA-directed DNA polymerase</keyword>
<dbReference type="PRINTS" id="PR00106">
    <property type="entry name" value="DNAPOLB"/>
</dbReference>